<evidence type="ECO:0000313" key="4">
    <source>
        <dbReference type="EMBL" id="EER59207.1"/>
    </source>
</evidence>
<proteinExistence type="predicted"/>
<dbReference type="Proteomes" id="UP000003856">
    <property type="component" value="Unassembled WGS sequence"/>
</dbReference>
<keyword evidence="1 4" id="KW-0808">Transferase</keyword>
<dbReference type="CDD" id="cd04301">
    <property type="entry name" value="NAT_SF"/>
    <property type="match status" value="1"/>
</dbReference>
<name>C5T8J1_ACIDE</name>
<feature type="domain" description="N-acetyltransferase" evidence="3">
    <location>
        <begin position="26"/>
        <end position="165"/>
    </location>
</feature>
<evidence type="ECO:0000259" key="3">
    <source>
        <dbReference type="PROSITE" id="PS51186"/>
    </source>
</evidence>
<dbReference type="AlphaFoldDB" id="C5T8J1"/>
<dbReference type="PANTHER" id="PTHR43877">
    <property type="entry name" value="AMINOALKYLPHOSPHONATE N-ACETYLTRANSFERASE-RELATED-RELATED"/>
    <property type="match status" value="1"/>
</dbReference>
<reference evidence="4 5" key="1">
    <citation type="submission" date="2009-05" db="EMBL/GenBank/DDBJ databases">
        <title>The draft genome of Acidovorax delafieldii 2AN.</title>
        <authorList>
            <consortium name="US DOE Joint Genome Institute (JGI-PGF)"/>
            <person name="Lucas S."/>
            <person name="Copeland A."/>
            <person name="Lapidus A."/>
            <person name="Glavina del Rio T."/>
            <person name="Tice H."/>
            <person name="Bruce D."/>
            <person name="Goodwin L."/>
            <person name="Pitluck S."/>
            <person name="Larimer F."/>
            <person name="Land M.L."/>
            <person name="Hauser L."/>
            <person name="Shelobolina E.S."/>
            <person name="Picardal F."/>
            <person name="Roden E."/>
            <person name="Emerson D."/>
        </authorList>
    </citation>
    <scope>NUCLEOTIDE SEQUENCE [LARGE SCALE GENOMIC DNA]</scope>
    <source>
        <strain evidence="4 5">2AN</strain>
    </source>
</reference>
<comment type="caution">
    <text evidence="4">The sequence shown here is derived from an EMBL/GenBank/DDBJ whole genome shotgun (WGS) entry which is preliminary data.</text>
</comment>
<evidence type="ECO:0000256" key="2">
    <source>
        <dbReference type="ARBA" id="ARBA00023315"/>
    </source>
</evidence>
<dbReference type="Pfam" id="PF00583">
    <property type="entry name" value="Acetyltransf_1"/>
    <property type="match status" value="1"/>
</dbReference>
<accession>C5T8J1</accession>
<dbReference type="EMBL" id="ACQT01000151">
    <property type="protein sequence ID" value="EER59207.1"/>
    <property type="molecule type" value="Genomic_DNA"/>
</dbReference>
<keyword evidence="2" id="KW-0012">Acyltransferase</keyword>
<dbReference type="PATRIC" id="fig|573060.9.peg.1812"/>
<dbReference type="RefSeq" id="WP_005798516.1">
    <property type="nucleotide sequence ID" value="NZ_ACQT01000151.1"/>
</dbReference>
<sequence length="165" mass="18464">MNALLQDLHIRRDDLSDPRIAAFMEEHLQDMRATSPPESVHALDMDRLRQPEIRFWTAWLPDAAAANPGRLLGTGALKHLGDGHAELKSMRTAASVRGQGVGRAILEHILGQAVDLGYHRVSLETGSQPFFEPAHQLYLRYGFTDCPPFGSYGMDPNSRFMTRQL</sequence>
<dbReference type="PROSITE" id="PS51186">
    <property type="entry name" value="GNAT"/>
    <property type="match status" value="1"/>
</dbReference>
<dbReference type="InterPro" id="IPR050832">
    <property type="entry name" value="Bact_Acetyltransf"/>
</dbReference>
<dbReference type="InterPro" id="IPR000182">
    <property type="entry name" value="GNAT_dom"/>
</dbReference>
<protein>
    <submittedName>
        <fullName evidence="4">GCN5-related N-acetyltransferase</fullName>
    </submittedName>
</protein>
<dbReference type="GO" id="GO:0016747">
    <property type="term" value="F:acyltransferase activity, transferring groups other than amino-acyl groups"/>
    <property type="evidence" value="ECO:0007669"/>
    <property type="project" value="InterPro"/>
</dbReference>
<organism evidence="4 5">
    <name type="scientific">Acidovorax delafieldii 2AN</name>
    <dbReference type="NCBI Taxonomy" id="573060"/>
    <lineage>
        <taxon>Bacteria</taxon>
        <taxon>Pseudomonadati</taxon>
        <taxon>Pseudomonadota</taxon>
        <taxon>Betaproteobacteria</taxon>
        <taxon>Burkholderiales</taxon>
        <taxon>Comamonadaceae</taxon>
        <taxon>Acidovorax</taxon>
    </lineage>
</organism>
<evidence type="ECO:0000256" key="1">
    <source>
        <dbReference type="ARBA" id="ARBA00022679"/>
    </source>
</evidence>
<dbReference type="PANTHER" id="PTHR43877:SF5">
    <property type="entry name" value="BLL8307 PROTEIN"/>
    <property type="match status" value="1"/>
</dbReference>
<gene>
    <name evidence="4" type="ORF">AcdelDRAFT_3221</name>
</gene>
<keyword evidence="5" id="KW-1185">Reference proteome</keyword>
<dbReference type="Gene3D" id="3.40.630.30">
    <property type="match status" value="1"/>
</dbReference>
<evidence type="ECO:0000313" key="5">
    <source>
        <dbReference type="Proteomes" id="UP000003856"/>
    </source>
</evidence>
<dbReference type="SUPFAM" id="SSF55729">
    <property type="entry name" value="Acyl-CoA N-acyltransferases (Nat)"/>
    <property type="match status" value="1"/>
</dbReference>
<dbReference type="InterPro" id="IPR016181">
    <property type="entry name" value="Acyl_CoA_acyltransferase"/>
</dbReference>